<dbReference type="InterPro" id="IPR020846">
    <property type="entry name" value="MFS_dom"/>
</dbReference>
<dbReference type="PANTHER" id="PTHR48022">
    <property type="entry name" value="PLASTIDIC GLUCOSE TRANSPORTER 4"/>
    <property type="match status" value="1"/>
</dbReference>
<dbReference type="AlphaFoldDB" id="A0A163B471"/>
<reference evidence="10 11" key="1">
    <citation type="journal article" date="2016" name="Sci. Rep.">
        <title>Draft genome sequencing and secretome analysis of fungal phytopathogen Ascochyta rabiei provides insight into the necrotrophic effector repertoire.</title>
        <authorList>
            <person name="Verma S."/>
            <person name="Gazara R.K."/>
            <person name="Nizam S."/>
            <person name="Parween S."/>
            <person name="Chattopadhyay D."/>
            <person name="Verma P.K."/>
        </authorList>
    </citation>
    <scope>NUCLEOTIDE SEQUENCE [LARGE SCALE GENOMIC DNA]</scope>
    <source>
        <strain evidence="10 11">ArDII</strain>
    </source>
</reference>
<feature type="transmembrane region" description="Helical" evidence="8">
    <location>
        <begin position="323"/>
        <end position="342"/>
    </location>
</feature>
<protein>
    <submittedName>
        <fullName evidence="10">Substrate-specific transmembrane transporter</fullName>
    </submittedName>
</protein>
<gene>
    <name evidence="10" type="ORF">ST47_g7288</name>
</gene>
<dbReference type="PANTHER" id="PTHR48022:SF42">
    <property type="entry name" value="MAJOR FACILITATOR SUPERFAMILY (MFS) PROFILE DOMAIN-CONTAINING PROTEIN"/>
    <property type="match status" value="1"/>
</dbReference>
<feature type="domain" description="Major facilitator superfamily (MFS) profile" evidence="9">
    <location>
        <begin position="1"/>
        <end position="452"/>
    </location>
</feature>
<evidence type="ECO:0000256" key="6">
    <source>
        <dbReference type="ARBA" id="ARBA00023136"/>
    </source>
</evidence>
<feature type="compositionally biased region" description="Polar residues" evidence="7">
    <location>
        <begin position="763"/>
        <end position="777"/>
    </location>
</feature>
<dbReference type="InterPro" id="IPR036259">
    <property type="entry name" value="MFS_trans_sf"/>
</dbReference>
<dbReference type="GO" id="GO:0005351">
    <property type="term" value="F:carbohydrate:proton symporter activity"/>
    <property type="evidence" value="ECO:0007669"/>
    <property type="project" value="TreeGrafter"/>
</dbReference>
<dbReference type="PROSITE" id="PS50850">
    <property type="entry name" value="MFS"/>
    <property type="match status" value="1"/>
</dbReference>
<dbReference type="Pfam" id="PF00083">
    <property type="entry name" value="Sugar_tr"/>
    <property type="match status" value="1"/>
</dbReference>
<keyword evidence="11" id="KW-1185">Reference proteome</keyword>
<evidence type="ECO:0000256" key="1">
    <source>
        <dbReference type="ARBA" id="ARBA00004141"/>
    </source>
</evidence>
<keyword evidence="3" id="KW-0813">Transport</keyword>
<feature type="transmembrane region" description="Helical" evidence="8">
    <location>
        <begin position="71"/>
        <end position="88"/>
    </location>
</feature>
<evidence type="ECO:0000256" key="8">
    <source>
        <dbReference type="SAM" id="Phobius"/>
    </source>
</evidence>
<keyword evidence="4 8" id="KW-0812">Transmembrane</keyword>
<feature type="transmembrane region" description="Helical" evidence="8">
    <location>
        <begin position="296"/>
        <end position="314"/>
    </location>
</feature>
<proteinExistence type="inferred from homology"/>
<feature type="region of interest" description="Disordered" evidence="7">
    <location>
        <begin position="745"/>
        <end position="778"/>
    </location>
</feature>
<dbReference type="PROSITE" id="PS00216">
    <property type="entry name" value="SUGAR_TRANSPORT_1"/>
    <property type="match status" value="2"/>
</dbReference>
<keyword evidence="5 8" id="KW-1133">Transmembrane helix</keyword>
<evidence type="ECO:0000256" key="5">
    <source>
        <dbReference type="ARBA" id="ARBA00022989"/>
    </source>
</evidence>
<evidence type="ECO:0000256" key="3">
    <source>
        <dbReference type="ARBA" id="ARBA00022448"/>
    </source>
</evidence>
<dbReference type="InterPro" id="IPR003663">
    <property type="entry name" value="Sugar/inositol_transpt"/>
</dbReference>
<organism evidence="10 11">
    <name type="scientific">Didymella rabiei</name>
    <name type="common">Chickpea ascochyta blight fungus</name>
    <name type="synonym">Mycosphaerella rabiei</name>
    <dbReference type="NCBI Taxonomy" id="5454"/>
    <lineage>
        <taxon>Eukaryota</taxon>
        <taxon>Fungi</taxon>
        <taxon>Dikarya</taxon>
        <taxon>Ascomycota</taxon>
        <taxon>Pezizomycotina</taxon>
        <taxon>Dothideomycetes</taxon>
        <taxon>Pleosporomycetidae</taxon>
        <taxon>Pleosporales</taxon>
        <taxon>Pleosporineae</taxon>
        <taxon>Didymellaceae</taxon>
        <taxon>Ascochyta</taxon>
    </lineage>
</organism>
<dbReference type="GO" id="GO:0016020">
    <property type="term" value="C:membrane"/>
    <property type="evidence" value="ECO:0007669"/>
    <property type="project" value="UniProtKB-SubCell"/>
</dbReference>
<dbReference type="PRINTS" id="PR00171">
    <property type="entry name" value="SUGRTRNSPORT"/>
</dbReference>
<feature type="transmembrane region" description="Helical" evidence="8">
    <location>
        <begin position="100"/>
        <end position="117"/>
    </location>
</feature>
<evidence type="ECO:0000313" key="10">
    <source>
        <dbReference type="EMBL" id="KZM21561.1"/>
    </source>
</evidence>
<accession>A0A163B471</accession>
<dbReference type="FunFam" id="1.20.1250.20:FF:000026">
    <property type="entry name" value="MFS quinate transporter QutD"/>
    <property type="match status" value="1"/>
</dbReference>
<evidence type="ECO:0000313" key="11">
    <source>
        <dbReference type="Proteomes" id="UP000076837"/>
    </source>
</evidence>
<sequence>MSALAMGYDTAVIGGTMALDSFRRDFGTVNIPQTQRDTIQGNIVSTFQAGCFFGALLAFPLAEKLGRKKTMIIASSVFLLGGTLMTAARGSLNMIYCGRAVAGLGIGASSMTVPVYIAEIAPPSVRGRLIGIFEIASQGGGMLGFWINYACDRSIDVNSQAQWTVPLAIQLIPGLLLLLGVAWCPESPRWLARGDNFEGAEKILTKLRNLDSSHAYIQHEMSEIRAQVEERSTNRMSKKAQFKKLFQKGVRNRMAIGLALMFLQSFTGVNIITYYAPRIFETLGISGTSLKLFSTGFYGIAKTLGMCTFTFVVVERVGRRKGLIWGAALGCIPMWYIGGYVMKADPAAAAAAGNINRDGWGYLAMVCVYVNAFIICATWQGITWTYASEIFPLDIRMLCVSLTTADTWLGSFIIARSTPYMISDLGYGAYFFFASILVAMGVWSFFFVPETKGVTLEEMDALFSKPIHKAVWAQIRGKPLLVDEDEAARGKGLNTIKEKNMGIEHGMLSGTWNRYHQTFAAPHNILRLSAETKSKSVRDTSSTRETMLLIQPRKRTHAICEQSIPQSHQISEPQPQEKDLPHDDYNDFFKSEITTMTLAQLQSINLLATSRLESDTFSQTDTLVHTELHEEKESQETIQARYNSTPLRRILSRQMSAEQERVKLFSSASKIASYEAETPENWKARYNDTPLRRILLRQTSGKQHNEHENTIKQDCFTAQRNSTSTPTPRSNTPLRRILSRQVSHHTITTKDDDELSERADSVISPSSLVRSRSTQGPATVHLTSEDQIRAYQEEIWRKSATISSVGNYQKQLQEQEKQGLSAVQIIVTELTADTNRSRRFIVDSKGSPLKRILQRQNSKDWKAPARVAAV</sequence>
<comment type="similarity">
    <text evidence="2">Belongs to the major facilitator superfamily. Sugar transporter (TC 2.A.1.1) family.</text>
</comment>
<feature type="transmembrane region" description="Helical" evidence="8">
    <location>
        <begin position="362"/>
        <end position="383"/>
    </location>
</feature>
<evidence type="ECO:0000256" key="2">
    <source>
        <dbReference type="ARBA" id="ARBA00010992"/>
    </source>
</evidence>
<feature type="transmembrane region" description="Helical" evidence="8">
    <location>
        <begin position="427"/>
        <end position="448"/>
    </location>
</feature>
<comment type="subcellular location">
    <subcellularLocation>
        <location evidence="1">Membrane</location>
        <topology evidence="1">Multi-pass membrane protein</topology>
    </subcellularLocation>
</comment>
<dbReference type="EMBL" id="JYNV01000243">
    <property type="protein sequence ID" value="KZM21561.1"/>
    <property type="molecule type" value="Genomic_DNA"/>
</dbReference>
<feature type="transmembrane region" description="Helical" evidence="8">
    <location>
        <begin position="39"/>
        <end position="59"/>
    </location>
</feature>
<evidence type="ECO:0000256" key="4">
    <source>
        <dbReference type="ARBA" id="ARBA00022692"/>
    </source>
</evidence>
<name>A0A163B471_DIDRA</name>
<evidence type="ECO:0000256" key="7">
    <source>
        <dbReference type="SAM" id="MobiDB-lite"/>
    </source>
</evidence>
<dbReference type="InterPro" id="IPR005828">
    <property type="entry name" value="MFS_sugar_transport-like"/>
</dbReference>
<evidence type="ECO:0000259" key="9">
    <source>
        <dbReference type="PROSITE" id="PS50850"/>
    </source>
</evidence>
<dbReference type="InterPro" id="IPR050360">
    <property type="entry name" value="MFS_Sugar_Transporters"/>
</dbReference>
<feature type="transmembrane region" description="Helical" evidence="8">
    <location>
        <begin position="254"/>
        <end position="276"/>
    </location>
</feature>
<dbReference type="Gene3D" id="1.20.1250.20">
    <property type="entry name" value="MFS general substrate transporter like domains"/>
    <property type="match status" value="1"/>
</dbReference>
<dbReference type="SUPFAM" id="SSF103473">
    <property type="entry name" value="MFS general substrate transporter"/>
    <property type="match status" value="1"/>
</dbReference>
<dbReference type="Proteomes" id="UP000076837">
    <property type="component" value="Unassembled WGS sequence"/>
</dbReference>
<comment type="caution">
    <text evidence="10">The sequence shown here is derived from an EMBL/GenBank/DDBJ whole genome shotgun (WGS) entry which is preliminary data.</text>
</comment>
<dbReference type="PROSITE" id="PS00217">
    <property type="entry name" value="SUGAR_TRANSPORT_2"/>
    <property type="match status" value="1"/>
</dbReference>
<dbReference type="InterPro" id="IPR005829">
    <property type="entry name" value="Sugar_transporter_CS"/>
</dbReference>
<feature type="transmembrane region" description="Helical" evidence="8">
    <location>
        <begin position="167"/>
        <end position="184"/>
    </location>
</feature>
<keyword evidence="6 8" id="KW-0472">Membrane</keyword>
<dbReference type="NCBIfam" id="TIGR00879">
    <property type="entry name" value="SP"/>
    <property type="match status" value="1"/>
</dbReference>